<keyword evidence="2" id="KW-1185">Reference proteome</keyword>
<sequence length="58" mass="6719">MCVWRLALGNRMVRHANDSESRATISRLGETRDSRSIFQIDSVPCYLVERLVNEFDTC</sequence>
<evidence type="ECO:0000313" key="1">
    <source>
        <dbReference type="EMBL" id="TWU07660.1"/>
    </source>
</evidence>
<gene>
    <name evidence="1" type="ORF">Pla52n_02330</name>
</gene>
<protein>
    <submittedName>
        <fullName evidence="1">Uncharacterized protein</fullName>
    </submittedName>
</protein>
<dbReference type="Proteomes" id="UP000320176">
    <property type="component" value="Unassembled WGS sequence"/>
</dbReference>
<organism evidence="1 2">
    <name type="scientific">Stieleria varia</name>
    <dbReference type="NCBI Taxonomy" id="2528005"/>
    <lineage>
        <taxon>Bacteria</taxon>
        <taxon>Pseudomonadati</taxon>
        <taxon>Planctomycetota</taxon>
        <taxon>Planctomycetia</taxon>
        <taxon>Pirellulales</taxon>
        <taxon>Pirellulaceae</taxon>
        <taxon>Stieleria</taxon>
    </lineage>
</organism>
<dbReference type="AlphaFoldDB" id="A0A5C6B6Y8"/>
<name>A0A5C6B6Y8_9BACT</name>
<accession>A0A5C6B6Y8</accession>
<comment type="caution">
    <text evidence="1">The sequence shown here is derived from an EMBL/GenBank/DDBJ whole genome shotgun (WGS) entry which is preliminary data.</text>
</comment>
<dbReference type="EMBL" id="SJPN01000001">
    <property type="protein sequence ID" value="TWU07660.1"/>
    <property type="molecule type" value="Genomic_DNA"/>
</dbReference>
<reference evidence="1 2" key="1">
    <citation type="submission" date="2019-02" db="EMBL/GenBank/DDBJ databases">
        <title>Deep-cultivation of Planctomycetes and their phenomic and genomic characterization uncovers novel biology.</title>
        <authorList>
            <person name="Wiegand S."/>
            <person name="Jogler M."/>
            <person name="Boedeker C."/>
            <person name="Pinto D."/>
            <person name="Vollmers J."/>
            <person name="Rivas-Marin E."/>
            <person name="Kohn T."/>
            <person name="Peeters S.H."/>
            <person name="Heuer A."/>
            <person name="Rast P."/>
            <person name="Oberbeckmann S."/>
            <person name="Bunk B."/>
            <person name="Jeske O."/>
            <person name="Meyerdierks A."/>
            <person name="Storesund J.E."/>
            <person name="Kallscheuer N."/>
            <person name="Luecker S."/>
            <person name="Lage O.M."/>
            <person name="Pohl T."/>
            <person name="Merkel B.J."/>
            <person name="Hornburger P."/>
            <person name="Mueller R.-W."/>
            <person name="Bruemmer F."/>
            <person name="Labrenz M."/>
            <person name="Spormann A.M."/>
            <person name="Op Den Camp H."/>
            <person name="Overmann J."/>
            <person name="Amann R."/>
            <person name="Jetten M.S.M."/>
            <person name="Mascher T."/>
            <person name="Medema M.H."/>
            <person name="Devos D.P."/>
            <person name="Kaster A.-K."/>
            <person name="Ovreas L."/>
            <person name="Rohde M."/>
            <person name="Galperin M.Y."/>
            <person name="Jogler C."/>
        </authorList>
    </citation>
    <scope>NUCLEOTIDE SEQUENCE [LARGE SCALE GENOMIC DNA]</scope>
    <source>
        <strain evidence="1 2">Pla52n</strain>
    </source>
</reference>
<proteinExistence type="predicted"/>
<evidence type="ECO:0000313" key="2">
    <source>
        <dbReference type="Proteomes" id="UP000320176"/>
    </source>
</evidence>